<dbReference type="InterPro" id="IPR011990">
    <property type="entry name" value="TPR-like_helical_dom_sf"/>
</dbReference>
<dbReference type="InterPro" id="IPR002182">
    <property type="entry name" value="NB-ARC"/>
</dbReference>
<protein>
    <submittedName>
        <fullName evidence="2">Tetratricopeptide repeat protein</fullName>
    </submittedName>
</protein>
<dbReference type="Gene3D" id="3.40.50.300">
    <property type="entry name" value="P-loop containing nucleotide triphosphate hydrolases"/>
    <property type="match status" value="2"/>
</dbReference>
<comment type="caution">
    <text evidence="2">The sequence shown here is derived from an EMBL/GenBank/DDBJ whole genome shotgun (WGS) entry which is preliminary data.</text>
</comment>
<dbReference type="NCBIfam" id="NF047398">
    <property type="entry name" value="AAA_KGGVGR"/>
    <property type="match status" value="1"/>
</dbReference>
<proteinExistence type="predicted"/>
<keyword evidence="3" id="KW-1185">Reference proteome</keyword>
<dbReference type="NCBIfam" id="NF040586">
    <property type="entry name" value="FxSxx_TPR"/>
    <property type="match status" value="1"/>
</dbReference>
<dbReference type="Gene3D" id="1.25.40.10">
    <property type="entry name" value="Tetratricopeptide repeat domain"/>
    <property type="match status" value="2"/>
</dbReference>
<feature type="domain" description="NB-ARC" evidence="1">
    <location>
        <begin position="503"/>
        <end position="628"/>
    </location>
</feature>
<dbReference type="SUPFAM" id="SSF52540">
    <property type="entry name" value="P-loop containing nucleoside triphosphate hydrolases"/>
    <property type="match status" value="2"/>
</dbReference>
<evidence type="ECO:0000313" key="2">
    <source>
        <dbReference type="EMBL" id="MBF9128048.1"/>
    </source>
</evidence>
<dbReference type="Pfam" id="PF13424">
    <property type="entry name" value="TPR_12"/>
    <property type="match status" value="3"/>
</dbReference>
<evidence type="ECO:0000313" key="3">
    <source>
        <dbReference type="Proteomes" id="UP000638560"/>
    </source>
</evidence>
<dbReference type="InterPro" id="IPR027417">
    <property type="entry name" value="P-loop_NTPase"/>
</dbReference>
<reference evidence="2 3" key="1">
    <citation type="submission" date="2020-11" db="EMBL/GenBank/DDBJ databases">
        <title>A novel isolate from a Black sea contaminated sediment with potential to produce alkanes: Plantactinospora alkalitolerans sp. nov.</title>
        <authorList>
            <person name="Carro L."/>
            <person name="Veyisoglu A."/>
            <person name="Guven K."/>
            <person name="Schumann P."/>
            <person name="Klenk H.-P."/>
            <person name="Sahin N."/>
        </authorList>
    </citation>
    <scope>NUCLEOTIDE SEQUENCE [LARGE SCALE GENOMIC DNA]</scope>
    <source>
        <strain evidence="2 3">S1510</strain>
    </source>
</reference>
<dbReference type="InterPro" id="IPR053137">
    <property type="entry name" value="NLR-like"/>
</dbReference>
<dbReference type="PANTHER" id="PTHR46082:SF6">
    <property type="entry name" value="AAA+ ATPASE DOMAIN-CONTAINING PROTEIN-RELATED"/>
    <property type="match status" value="1"/>
</dbReference>
<dbReference type="Proteomes" id="UP000638560">
    <property type="component" value="Unassembled WGS sequence"/>
</dbReference>
<sequence>MASTPGSGRSSGQIITFYSYKGGTGRTMALANVAWILASSGHRVLAVDWDLESPGLHRFFHPLLADDPQLHASDGVIDLVRDFAATVVQGAGQRAAATRTGPDVLRYAVSLGWRFSGGGELDLLPAGRQGPAYSATVSTFDWPSFYERLGGAAFLSELRQNLRDHYDFILIDSRTGLSDSAGICTVLLPDTVLNCFTLSTQSIDGAVAVARSIRNLRANEPVRILPVPMRVEDGEQSKLEAGRDYAWLRFAPFLDHLNADDQARYWAEVEIPYKLFYAYEEILAVFGDRARQPTTLLAAYERLAAVVGGDLVRPLTPLEEGTRRHWLTRFERTRPRAMTRALVSYAARDRIWAEWVAGVMAEVGLPTILREVTEPGPGGPGEPAPTEAADLVTVLLSASYHLPTEITEWVLRSTAAPERGRSNVLTISLDGTPPPEELERFGVLELSGMPAESARTGLLATLNRPVVEPEGAGRLVPPRFPTPPQISRLPLRNNRFTGRRHLLSQIRDQLSSAPSPVSPLTLTGIAGVGKSQIATEYAHRFAADYDAVWWISAAQASMARAGLVDLADELRVPDTETTDDRIRLLLDVLERSPADRRWLLVFDNAGDPGDLAGVLPGGAVHVLVTSRGPGWDSHEKLIEVGPFDRNESIELLRLRIPALTPQDAEQVARRLGDLPLAVEQAGSWLAATRMPVDRYLTLLDSQLTRLLGENLPAGYERAGPATWLLSLDRLRDEKPAGARLMELLAFFGPEPIPAPLLYSRRLIEIVAGEDTTLRDDSNFAGVVEQAQRYALATFDPTHGAQLHRLMSEVIQQSLPDELAERHRRHVHQILASANPGDPHLPGNWPTFAGLWPHVVPVQAYTSTDDGVRQLVLDIGRYLYRRGDFAASAELLRSALDVWEERFPEDDLRVLAGKIFLANVLRPQARYEEALRLSEEAHEGLLRTVGVQHEYALLSVAGLAADLWSAGSFTRARDLNSEGLRQSIELFGPEHRRTLRARNNLAVALELLGVYRDAQRLHEQAYQDRRRVLGERFPDTLFSATSYGRVLRLSGDLRASRRILEAAVAGHREVHGDHHVSTLRTLVELAATLRRLGQLDAALNLARTTHANYLATRSATNPDRLACANTLALTLSALGNQVEALELGWNVVQKQQDVLPRSHPFVLALRGNLAIYLRRNGELDTATREVDAALDGMRAALGDAHPYTLQCLVIAANVRFALGDPAAALELEREAYDVMAGIFRDTHPDLLTAGCNLAASRAAVDDLGGLADFRADLVARATRGIGREHPLTATILAKDRAECEIDLLQF</sequence>
<dbReference type="EMBL" id="JADPUN010000054">
    <property type="protein sequence ID" value="MBF9128048.1"/>
    <property type="molecule type" value="Genomic_DNA"/>
</dbReference>
<dbReference type="PANTHER" id="PTHR46082">
    <property type="entry name" value="ATP/GTP-BINDING PROTEIN-RELATED"/>
    <property type="match status" value="1"/>
</dbReference>
<gene>
    <name evidence="2" type="ORF">I0C86_03420</name>
</gene>
<dbReference type="RefSeq" id="WP_196199713.1">
    <property type="nucleotide sequence ID" value="NZ_JADPUN010000054.1"/>
</dbReference>
<evidence type="ECO:0000259" key="1">
    <source>
        <dbReference type="Pfam" id="PF00931"/>
    </source>
</evidence>
<accession>A0ABS0GPZ5</accession>
<dbReference type="Pfam" id="PF13374">
    <property type="entry name" value="TPR_10"/>
    <property type="match status" value="2"/>
</dbReference>
<organism evidence="2 3">
    <name type="scientific">Plantactinospora alkalitolerans</name>
    <dbReference type="NCBI Taxonomy" id="2789879"/>
    <lineage>
        <taxon>Bacteria</taxon>
        <taxon>Bacillati</taxon>
        <taxon>Actinomycetota</taxon>
        <taxon>Actinomycetes</taxon>
        <taxon>Micromonosporales</taxon>
        <taxon>Micromonosporaceae</taxon>
        <taxon>Plantactinospora</taxon>
    </lineage>
</organism>
<name>A0ABS0GPZ5_9ACTN</name>
<dbReference type="SUPFAM" id="SSF48452">
    <property type="entry name" value="TPR-like"/>
    <property type="match status" value="3"/>
</dbReference>
<dbReference type="Pfam" id="PF00931">
    <property type="entry name" value="NB-ARC"/>
    <property type="match status" value="1"/>
</dbReference>